<keyword evidence="2" id="KW-1185">Reference proteome</keyword>
<protein>
    <submittedName>
        <fullName evidence="1">Uncharacterized protein</fullName>
    </submittedName>
</protein>
<dbReference type="AlphaFoldDB" id="W4Q9Z3"/>
<sequence>MQDDLDDDGDERQIAKSTRLMEWRIADCKTTTSPPIFPSNFSETAVLPFLICSRSE</sequence>
<reference evidence="1" key="1">
    <citation type="journal article" date="2014" name="Genome Announc.">
        <title>Draft Genome Sequences of Three Alkaliphilic Bacillus Strains, Bacillus wakoensis JCM 9140T, Bacillus akibai JCM 9157T, and Bacillus hemicellulosilyticus JCM 9152T.</title>
        <authorList>
            <person name="Yuki M."/>
            <person name="Oshima K."/>
            <person name="Suda W."/>
            <person name="Oshida Y."/>
            <person name="Kitamura K."/>
            <person name="Iida T."/>
            <person name="Hattori M."/>
            <person name="Ohkuma M."/>
        </authorList>
    </citation>
    <scope>NUCLEOTIDE SEQUENCE [LARGE SCALE GENOMIC DNA]</scope>
    <source>
        <strain evidence="1">JCM 9140</strain>
    </source>
</reference>
<comment type="caution">
    <text evidence="1">The sequence shown here is derived from an EMBL/GenBank/DDBJ whole genome shotgun (WGS) entry which is preliminary data.</text>
</comment>
<gene>
    <name evidence="1" type="ORF">JCM9140_4424</name>
</gene>
<accession>W4Q9Z3</accession>
<proteinExistence type="predicted"/>
<evidence type="ECO:0000313" key="1">
    <source>
        <dbReference type="EMBL" id="GAE28214.1"/>
    </source>
</evidence>
<dbReference type="Proteomes" id="UP000018890">
    <property type="component" value="Unassembled WGS sequence"/>
</dbReference>
<name>W4Q9Z3_9BACI</name>
<organism evidence="1 2">
    <name type="scientific">Halalkalibacter wakoensis JCM 9140</name>
    <dbReference type="NCBI Taxonomy" id="1236970"/>
    <lineage>
        <taxon>Bacteria</taxon>
        <taxon>Bacillati</taxon>
        <taxon>Bacillota</taxon>
        <taxon>Bacilli</taxon>
        <taxon>Bacillales</taxon>
        <taxon>Bacillaceae</taxon>
        <taxon>Halalkalibacter</taxon>
    </lineage>
</organism>
<dbReference type="EMBL" id="BAUT01000089">
    <property type="protein sequence ID" value="GAE28214.1"/>
    <property type="molecule type" value="Genomic_DNA"/>
</dbReference>
<evidence type="ECO:0000313" key="2">
    <source>
        <dbReference type="Proteomes" id="UP000018890"/>
    </source>
</evidence>